<organism evidence="4 5">
    <name type="scientific">Celerinatantimonas yamalensis</name>
    <dbReference type="NCBI Taxonomy" id="559956"/>
    <lineage>
        <taxon>Bacteria</taxon>
        <taxon>Pseudomonadati</taxon>
        <taxon>Pseudomonadota</taxon>
        <taxon>Gammaproteobacteria</taxon>
        <taxon>Celerinatantimonadaceae</taxon>
        <taxon>Celerinatantimonas</taxon>
    </lineage>
</organism>
<proteinExistence type="predicted"/>
<keyword evidence="1" id="KW-0597">Phosphoprotein</keyword>
<keyword evidence="2" id="KW-0802">TPR repeat</keyword>
<dbReference type="SUPFAM" id="SSF52172">
    <property type="entry name" value="CheY-like"/>
    <property type="match status" value="1"/>
</dbReference>
<dbReference type="InterPro" id="IPR011990">
    <property type="entry name" value="TPR-like_helical_dom_sf"/>
</dbReference>
<dbReference type="Gene3D" id="3.40.50.2300">
    <property type="match status" value="1"/>
</dbReference>
<dbReference type="EMBL" id="JBEQCT010000003">
    <property type="protein sequence ID" value="MFM2485049.1"/>
    <property type="molecule type" value="Genomic_DNA"/>
</dbReference>
<gene>
    <name evidence="4" type="ORF">ABUE30_08225</name>
</gene>
<dbReference type="RefSeq" id="WP_408623262.1">
    <property type="nucleotide sequence ID" value="NZ_JBEQCT010000003.1"/>
</dbReference>
<keyword evidence="5" id="KW-1185">Reference proteome</keyword>
<sequence length="551" mass="62545">MTADYSYFGKKILIIDDQRAFQVMLKSMLQNFGASDIHFAHSAELAIRMCQKNSYDILLIDYNLGNAQNGAQLLEELRQTDAIAPGTLCLIISGESHKSIVLNALEMEPDDFLTKPFSQNQLNHRVQRASQKRQELLPIYIAFAEQQYQRAIEYCQQYMADKGRYHSICQSLMVEAMIHKKDYQGARSILQEQLKKGIQTSVIATLGHVDYLLGNYQKAIEVLSNIVRDSPFLLSAYDSLALAFRDNGQPDKALNIISRANEISPLSVSRQQIMADLALETNNLRLAKEAFGQILTLARRSVHRGPEHLCNFIRSLIDEAQDEEDLYRKNRLLQEVGNVLFKARHEEGLDNQFDFEAFEGLSQARVLATKGEIHRAKQVLFSSNQDYIHTPKHVPNILLPDTFLTLHSVGEYEYAIPIIEELRLRDAINPLARKAANRLAENPKFSAQMNNFHELNQRGIQAHSEGNYQQAAQLFHKALRIAPGNTGVMLNRIQSLLKHLASTPNGSLNEFELCKQGFQSLEGIQLTLIHAKRLKTLKDEFEALLRGHTHT</sequence>
<dbReference type="InterPro" id="IPR019734">
    <property type="entry name" value="TPR_rpt"/>
</dbReference>
<evidence type="ECO:0000256" key="1">
    <source>
        <dbReference type="PROSITE-ProRule" id="PRU00169"/>
    </source>
</evidence>
<evidence type="ECO:0000259" key="3">
    <source>
        <dbReference type="PROSITE" id="PS50110"/>
    </source>
</evidence>
<dbReference type="PROSITE" id="PS50110">
    <property type="entry name" value="RESPONSE_REGULATORY"/>
    <property type="match status" value="1"/>
</dbReference>
<dbReference type="SMART" id="SM00028">
    <property type="entry name" value="TPR"/>
    <property type="match status" value="4"/>
</dbReference>
<feature type="modified residue" description="4-aspartylphosphate" evidence="1">
    <location>
        <position position="61"/>
    </location>
</feature>
<feature type="domain" description="Response regulatory" evidence="3">
    <location>
        <begin position="11"/>
        <end position="130"/>
    </location>
</feature>
<protein>
    <submittedName>
        <fullName evidence="4">Response regulator</fullName>
    </submittedName>
</protein>
<evidence type="ECO:0000313" key="5">
    <source>
        <dbReference type="Proteomes" id="UP001629953"/>
    </source>
</evidence>
<dbReference type="Gene3D" id="1.25.40.10">
    <property type="entry name" value="Tetratricopeptide repeat domain"/>
    <property type="match status" value="2"/>
</dbReference>
<evidence type="ECO:0000256" key="2">
    <source>
        <dbReference type="PROSITE-ProRule" id="PRU00339"/>
    </source>
</evidence>
<dbReference type="CDD" id="cd17589">
    <property type="entry name" value="REC_TPR"/>
    <property type="match status" value="1"/>
</dbReference>
<dbReference type="InterPro" id="IPR052048">
    <property type="entry name" value="ST_Response_Regulator"/>
</dbReference>
<dbReference type="InterPro" id="IPR001789">
    <property type="entry name" value="Sig_transdc_resp-reg_receiver"/>
</dbReference>
<dbReference type="Proteomes" id="UP001629953">
    <property type="component" value="Unassembled WGS sequence"/>
</dbReference>
<comment type="caution">
    <text evidence="4">The sequence shown here is derived from an EMBL/GenBank/DDBJ whole genome shotgun (WGS) entry which is preliminary data.</text>
</comment>
<name>A0ABW9G6R0_9GAMM</name>
<reference evidence="4 5" key="1">
    <citation type="journal article" date="2013" name="Int. J. Syst. Evol. Microbiol.">
        <title>Celerinatantimonas yamalensis sp. nov., a cold-adapted diazotrophic bacterium from a cold permafrost brine.</title>
        <authorList>
            <person name="Shcherbakova V."/>
            <person name="Chuvilskaya N."/>
            <person name="Rivkina E."/>
            <person name="Demidov N."/>
            <person name="Uchaeva V."/>
            <person name="Suetin S."/>
            <person name="Suzina N."/>
            <person name="Gilichinsky D."/>
        </authorList>
    </citation>
    <scope>NUCLEOTIDE SEQUENCE [LARGE SCALE GENOMIC DNA]</scope>
    <source>
        <strain evidence="4 5">C7</strain>
    </source>
</reference>
<dbReference type="PANTHER" id="PTHR43228:SF1">
    <property type="entry name" value="TWO-COMPONENT RESPONSE REGULATOR ARR22"/>
    <property type="match status" value="1"/>
</dbReference>
<accession>A0ABW9G6R0</accession>
<dbReference type="PROSITE" id="PS50005">
    <property type="entry name" value="TPR"/>
    <property type="match status" value="1"/>
</dbReference>
<dbReference type="SMART" id="SM00448">
    <property type="entry name" value="REC"/>
    <property type="match status" value="1"/>
</dbReference>
<dbReference type="Pfam" id="PF00072">
    <property type="entry name" value="Response_reg"/>
    <property type="match status" value="1"/>
</dbReference>
<dbReference type="SUPFAM" id="SSF48452">
    <property type="entry name" value="TPR-like"/>
    <property type="match status" value="1"/>
</dbReference>
<feature type="repeat" description="TPR" evidence="2">
    <location>
        <begin position="452"/>
        <end position="485"/>
    </location>
</feature>
<evidence type="ECO:0000313" key="4">
    <source>
        <dbReference type="EMBL" id="MFM2485049.1"/>
    </source>
</evidence>
<dbReference type="InterPro" id="IPR011006">
    <property type="entry name" value="CheY-like_superfamily"/>
</dbReference>
<dbReference type="PANTHER" id="PTHR43228">
    <property type="entry name" value="TWO-COMPONENT RESPONSE REGULATOR"/>
    <property type="match status" value="1"/>
</dbReference>